<feature type="domain" description="Glycosyl hydrolase family 95 N-terminal" evidence="2">
    <location>
        <begin position="32"/>
        <end position="282"/>
    </location>
</feature>
<dbReference type="Gene3D" id="1.50.10.10">
    <property type="match status" value="1"/>
</dbReference>
<organism evidence="5 6">
    <name type="scientific">Mucilaginibacter oryzae</name>
    <dbReference type="NCBI Taxonomy" id="468058"/>
    <lineage>
        <taxon>Bacteria</taxon>
        <taxon>Pseudomonadati</taxon>
        <taxon>Bacteroidota</taxon>
        <taxon>Sphingobacteriia</taxon>
        <taxon>Sphingobacteriales</taxon>
        <taxon>Sphingobacteriaceae</taxon>
        <taxon>Mucilaginibacter</taxon>
    </lineage>
</organism>
<dbReference type="Pfam" id="PF21307">
    <property type="entry name" value="Glyco_hydro_95_C"/>
    <property type="match status" value="1"/>
</dbReference>
<reference evidence="5 6" key="1">
    <citation type="submission" date="2018-05" db="EMBL/GenBank/DDBJ databases">
        <title>Genomic Encyclopedia of Archaeal and Bacterial Type Strains, Phase II (KMG-II): from individual species to whole genera.</title>
        <authorList>
            <person name="Goeker M."/>
        </authorList>
    </citation>
    <scope>NUCLEOTIDE SEQUENCE [LARGE SCALE GENOMIC DNA]</scope>
    <source>
        <strain evidence="5 6">DSM 19975</strain>
    </source>
</reference>
<dbReference type="PANTHER" id="PTHR31084">
    <property type="entry name" value="ALPHA-L-FUCOSIDASE 2"/>
    <property type="match status" value="1"/>
</dbReference>
<dbReference type="InterPro" id="IPR049053">
    <property type="entry name" value="AFCA-like_C"/>
</dbReference>
<feature type="domain" description="Alpha fucosidase A-like C-terminal" evidence="3">
    <location>
        <begin position="728"/>
        <end position="820"/>
    </location>
</feature>
<name>A0A316HEG1_9SPHI</name>
<dbReference type="Pfam" id="PF14498">
    <property type="entry name" value="Glyco_hyd_65N_2"/>
    <property type="match status" value="1"/>
</dbReference>
<sequence>MNRGLKATFLLVVLPLCMQLTALNANAQNNTLWYRQPAKVWTEALPVGNGTFGAMIFGGVDDELLQLNDATLWSGGPVKKNINPGAFQYLAQVREALFKEDYQKAHDLTQKMQGLYSESFLPLGDLHIKQTFGGAQQSAYYRDLNIGNAVATTKYTVNGVNYKREIFASAPDKVIVIRISADKPKQLNLKINTGSQLRFQKSVIEGNTLKLAGKAPAHVEPSYVDSPNPVVYADNDQCRGMRYELLAKAVSNDGKITADTSGVTVKGASSVTLYLTAATSFIAYNKCLDGDEKVAETYLKQAAKKTYAQLLAAHVADYQKYFNRVSLSLNNNKGSRADLPTDQRLVEYNKNQSADPGLEALYFQYGRYLLISSSRTKGVPANLQGIWNKELRAPWSSNYTSNINVQMNYWMAEDCNLSEMHTPLFQLIKELSETGSEVAKSYYHAQGWVTHHNTDIWAMAYPVGDLGKGEPKWANWAMGGDWLTRHLWEHYLYTGDKEFLKNTAYPLMKGAAKFTLDWLVPDGRGHLVTAPSMSPENDFIYAPGKTGEVSVSTTMDMGIIRDLFGNLVAAGKILGVDAAFRDTLLLKKSKLIPYQVGSKGQLQEWYKDQESPDPHHRHVSHLYSVYPANEISIAVNPELAAAAKRSLELRGDESTGWSLAWKVNLWARLLDGNHAYKLYRDLLRLTGTGETHYSEGGGLYPNMFDAHPPFQIDGNFGGTSGLAEMLLQSQNGNIHLLPALPDAWGTGEVKGLVARGAFVVDMKWTEGKVTSANVLSKTGGVCRIVSPSKLKVSGVSATQTKVKEGYELVFNTQKGKSYRLTAGL</sequence>
<accession>A0A316HEG1</accession>
<dbReference type="InterPro" id="IPR054363">
    <property type="entry name" value="GH95_cat"/>
</dbReference>
<dbReference type="Proteomes" id="UP000245678">
    <property type="component" value="Unassembled WGS sequence"/>
</dbReference>
<feature type="domain" description="Glycosyl hydrolase family 95 catalytic" evidence="4">
    <location>
        <begin position="307"/>
        <end position="726"/>
    </location>
</feature>
<dbReference type="Pfam" id="PF22124">
    <property type="entry name" value="Glyco_hydro_95_cat"/>
    <property type="match status" value="1"/>
</dbReference>
<evidence type="ECO:0000313" key="5">
    <source>
        <dbReference type="EMBL" id="PWK79609.1"/>
    </source>
</evidence>
<evidence type="ECO:0000256" key="1">
    <source>
        <dbReference type="SAM" id="SignalP"/>
    </source>
</evidence>
<dbReference type="AlphaFoldDB" id="A0A316HEG1"/>
<dbReference type="PANTHER" id="PTHR31084:SF0">
    <property type="entry name" value="ALPHA-L-FUCOSIDASE 2"/>
    <property type="match status" value="1"/>
</dbReference>
<dbReference type="PIRSF" id="PIRSF007663">
    <property type="entry name" value="UCP007663"/>
    <property type="match status" value="1"/>
</dbReference>
<dbReference type="RefSeq" id="WP_245927814.1">
    <property type="nucleotide sequence ID" value="NZ_QGHA01000001.1"/>
</dbReference>
<feature type="signal peptide" evidence="1">
    <location>
        <begin position="1"/>
        <end position="27"/>
    </location>
</feature>
<gene>
    <name evidence="5" type="ORF">LX99_00066</name>
</gene>
<evidence type="ECO:0000259" key="2">
    <source>
        <dbReference type="Pfam" id="PF14498"/>
    </source>
</evidence>
<comment type="caution">
    <text evidence="5">The sequence shown here is derived from an EMBL/GenBank/DDBJ whole genome shotgun (WGS) entry which is preliminary data.</text>
</comment>
<keyword evidence="6" id="KW-1185">Reference proteome</keyword>
<feature type="chain" id="PRO_5016391840" evidence="1">
    <location>
        <begin position="28"/>
        <end position="824"/>
    </location>
</feature>
<dbReference type="Gene3D" id="2.60.40.1180">
    <property type="entry name" value="Golgi alpha-mannosidase II"/>
    <property type="match status" value="1"/>
</dbReference>
<dbReference type="EMBL" id="QGHA01000001">
    <property type="protein sequence ID" value="PWK79609.1"/>
    <property type="molecule type" value="Genomic_DNA"/>
</dbReference>
<evidence type="ECO:0000259" key="3">
    <source>
        <dbReference type="Pfam" id="PF21307"/>
    </source>
</evidence>
<keyword evidence="1" id="KW-0732">Signal</keyword>
<protein>
    <submittedName>
        <fullName evidence="5">Alpha-L-fucosidase 2</fullName>
    </submittedName>
</protein>
<dbReference type="InterPro" id="IPR013780">
    <property type="entry name" value="Glyco_hydro_b"/>
</dbReference>
<dbReference type="SUPFAM" id="SSF48208">
    <property type="entry name" value="Six-hairpin glycosidases"/>
    <property type="match status" value="1"/>
</dbReference>
<dbReference type="InterPro" id="IPR027414">
    <property type="entry name" value="GH95_N_dom"/>
</dbReference>
<dbReference type="InterPro" id="IPR012341">
    <property type="entry name" value="6hp_glycosidase-like_sf"/>
</dbReference>
<dbReference type="InterPro" id="IPR008928">
    <property type="entry name" value="6-hairpin_glycosidase_sf"/>
</dbReference>
<evidence type="ECO:0000259" key="4">
    <source>
        <dbReference type="Pfam" id="PF22124"/>
    </source>
</evidence>
<evidence type="ECO:0000313" key="6">
    <source>
        <dbReference type="Proteomes" id="UP000245678"/>
    </source>
</evidence>
<dbReference type="InterPro" id="IPR016518">
    <property type="entry name" value="Alpha-L-fucosidase"/>
</dbReference>
<proteinExistence type="predicted"/>
<dbReference type="FunFam" id="1.50.10.10:FF:000028">
    <property type="entry name" value="Alpha-L-fucosidase 2"/>
    <property type="match status" value="1"/>
</dbReference>
<dbReference type="GO" id="GO:0005975">
    <property type="term" value="P:carbohydrate metabolic process"/>
    <property type="evidence" value="ECO:0007669"/>
    <property type="project" value="InterPro"/>
</dbReference>
<dbReference type="Gene3D" id="2.70.98.50">
    <property type="entry name" value="putative glycoside hydrolase family protein from bacillus halodurans"/>
    <property type="match status" value="1"/>
</dbReference>
<dbReference type="GO" id="GO:0004560">
    <property type="term" value="F:alpha-L-fucosidase activity"/>
    <property type="evidence" value="ECO:0007669"/>
    <property type="project" value="InterPro"/>
</dbReference>